<dbReference type="InterPro" id="IPR000551">
    <property type="entry name" value="MerR-type_HTH_dom"/>
</dbReference>
<dbReference type="GO" id="GO:0003700">
    <property type="term" value="F:DNA-binding transcription factor activity"/>
    <property type="evidence" value="ECO:0007669"/>
    <property type="project" value="InterPro"/>
</dbReference>
<dbReference type="PRINTS" id="PR00040">
    <property type="entry name" value="HTHMERR"/>
</dbReference>
<name>Q6F6T0_ACIAD</name>
<reference evidence="3 4" key="1">
    <citation type="journal article" date="2004" name="Nucleic Acids Res.">
        <title>Unique features revealed by the genome sequence of Acinetobacter sp. ADP1, a versatile and naturally transformation competent bacterium.</title>
        <authorList>
            <person name="Barbe V."/>
            <person name="Vallenet D."/>
            <person name="Fonknechten N."/>
            <person name="Kreimeyer A."/>
            <person name="Oztas S."/>
            <person name="Labarre L."/>
            <person name="Cruveiller S."/>
            <person name="Robert C."/>
            <person name="Duprat S."/>
            <person name="Wincker P."/>
            <person name="Ornston L.N."/>
            <person name="Weissenbach J."/>
            <person name="Marliere P."/>
            <person name="Cohen G.N."/>
            <person name="Medigue C."/>
        </authorList>
    </citation>
    <scope>NUCLEOTIDE SEQUENCE [LARGE SCALE GENOMIC DNA]</scope>
    <source>
        <strain evidence="4">ATCC 33305 / BD413 / ADP1</strain>
    </source>
</reference>
<dbReference type="GO" id="GO:0003677">
    <property type="term" value="F:DNA binding"/>
    <property type="evidence" value="ECO:0007669"/>
    <property type="project" value="UniProtKB-KW"/>
</dbReference>
<dbReference type="Gene3D" id="1.10.1660.10">
    <property type="match status" value="1"/>
</dbReference>
<dbReference type="InterPro" id="IPR011791">
    <property type="entry name" value="CadR-PbrR"/>
</dbReference>
<organism evidence="3 4">
    <name type="scientific">Acinetobacter baylyi (strain ATCC 33305 / BD413 / ADP1)</name>
    <dbReference type="NCBI Taxonomy" id="62977"/>
    <lineage>
        <taxon>Bacteria</taxon>
        <taxon>Pseudomonadati</taxon>
        <taxon>Pseudomonadota</taxon>
        <taxon>Gammaproteobacteria</taxon>
        <taxon>Moraxellales</taxon>
        <taxon>Moraxellaceae</taxon>
        <taxon>Acinetobacter</taxon>
    </lineage>
</organism>
<dbReference type="CDD" id="cd04784">
    <property type="entry name" value="HTH_CadR-PbrR"/>
    <property type="match status" value="1"/>
</dbReference>
<dbReference type="AlphaFoldDB" id="Q6F6T0"/>
<proteinExistence type="predicted"/>
<evidence type="ECO:0000313" key="4">
    <source>
        <dbReference type="Proteomes" id="UP000000430"/>
    </source>
</evidence>
<gene>
    <name evidence="3" type="ordered locus">ACIAD3599</name>
</gene>
<dbReference type="SMART" id="SM00422">
    <property type="entry name" value="HTH_MERR"/>
    <property type="match status" value="1"/>
</dbReference>
<dbReference type="STRING" id="202950.GCA_001485005_01620"/>
<dbReference type="eggNOG" id="COG0789">
    <property type="taxonomic scope" value="Bacteria"/>
</dbReference>
<dbReference type="InterPro" id="IPR009061">
    <property type="entry name" value="DNA-bd_dom_put_sf"/>
</dbReference>
<protein>
    <submittedName>
        <fullName evidence="3">Putative transcriptional regulator putative detoxification transcriptional regulator</fullName>
    </submittedName>
</protein>
<dbReference type="GO" id="GO:0045893">
    <property type="term" value="P:positive regulation of DNA-templated transcription"/>
    <property type="evidence" value="ECO:0007669"/>
    <property type="project" value="InterPro"/>
</dbReference>
<dbReference type="SUPFAM" id="SSF46955">
    <property type="entry name" value="Putative DNA-binding domain"/>
    <property type="match status" value="1"/>
</dbReference>
<dbReference type="Proteomes" id="UP000000430">
    <property type="component" value="Chromosome"/>
</dbReference>
<dbReference type="GO" id="GO:0046872">
    <property type="term" value="F:metal ion binding"/>
    <property type="evidence" value="ECO:0007669"/>
    <property type="project" value="InterPro"/>
</dbReference>
<dbReference type="HOGENOM" id="CLU_060077_2_0_6"/>
<dbReference type="PANTHER" id="PTHR30204">
    <property type="entry name" value="REDOX-CYCLING DRUG-SENSING TRANSCRIPTIONAL ACTIVATOR SOXR"/>
    <property type="match status" value="1"/>
</dbReference>
<accession>Q6F6T0</accession>
<dbReference type="Pfam" id="PF13411">
    <property type="entry name" value="MerR_1"/>
    <property type="match status" value="1"/>
</dbReference>
<sequence length="172" mass="20156">MFDALGVRDDDSSQPFAISLTLDKLIKKAGVTPRSSLMMKYLIGELSKKSHISVDSIRFYEKRGLLQAPQRAPNNYRYYDDQALDQLIFIRHCRELGMSLNEIQALHQLLQHPEQQCNVIDQAIEEHLEHINQKIRQFETFKIQLEQLRERCQSNSTIDHCKIVQTLKEHDH</sequence>
<dbReference type="InterPro" id="IPR047057">
    <property type="entry name" value="MerR_fam"/>
</dbReference>
<evidence type="ECO:0000313" key="3">
    <source>
        <dbReference type="EMBL" id="CAG70237.1"/>
    </source>
</evidence>
<dbReference type="EMBL" id="CR543861">
    <property type="protein sequence ID" value="CAG70237.1"/>
    <property type="molecule type" value="Genomic_DNA"/>
</dbReference>
<dbReference type="KEGG" id="aci:ACIAD3599"/>
<dbReference type="PANTHER" id="PTHR30204:SF92">
    <property type="entry name" value="HTH-TYPE TRANSCRIPTIONAL REGULATOR ZNTR"/>
    <property type="match status" value="1"/>
</dbReference>
<dbReference type="PROSITE" id="PS50937">
    <property type="entry name" value="HTH_MERR_2"/>
    <property type="match status" value="1"/>
</dbReference>
<dbReference type="SMR" id="Q6F6T0"/>
<keyword evidence="1" id="KW-0238">DNA-binding</keyword>
<feature type="domain" description="HTH merR-type" evidence="2">
    <location>
        <begin position="40"/>
        <end position="109"/>
    </location>
</feature>
<evidence type="ECO:0000256" key="1">
    <source>
        <dbReference type="ARBA" id="ARBA00023125"/>
    </source>
</evidence>
<evidence type="ECO:0000259" key="2">
    <source>
        <dbReference type="PROSITE" id="PS50937"/>
    </source>
</evidence>